<keyword evidence="3" id="KW-0378">Hydrolase</keyword>
<dbReference type="Proteomes" id="UP000582231">
    <property type="component" value="Unassembled WGS sequence"/>
</dbReference>
<dbReference type="Pfam" id="PF00753">
    <property type="entry name" value="Lactamase_B"/>
    <property type="match status" value="1"/>
</dbReference>
<evidence type="ECO:0000259" key="2">
    <source>
        <dbReference type="Pfam" id="PF00753"/>
    </source>
</evidence>
<proteinExistence type="predicted"/>
<dbReference type="EMBL" id="JACCBF010000001">
    <property type="protein sequence ID" value="NYD32784.1"/>
    <property type="molecule type" value="Genomic_DNA"/>
</dbReference>
<name>A0A852RY58_9ACTN</name>
<organism evidence="3 4">
    <name type="scientific">Nocardioides kongjuensis</name>
    <dbReference type="NCBI Taxonomy" id="349522"/>
    <lineage>
        <taxon>Bacteria</taxon>
        <taxon>Bacillati</taxon>
        <taxon>Actinomycetota</taxon>
        <taxon>Actinomycetes</taxon>
        <taxon>Propionibacteriales</taxon>
        <taxon>Nocardioidaceae</taxon>
        <taxon>Nocardioides</taxon>
    </lineage>
</organism>
<feature type="domain" description="Metallo-beta-lactamase" evidence="2">
    <location>
        <begin position="35"/>
        <end position="116"/>
    </location>
</feature>
<accession>A0A852RY58</accession>
<dbReference type="GO" id="GO:0016787">
    <property type="term" value="F:hydrolase activity"/>
    <property type="evidence" value="ECO:0007669"/>
    <property type="project" value="UniProtKB-KW"/>
</dbReference>
<dbReference type="Gene3D" id="3.60.15.10">
    <property type="entry name" value="Ribonuclease Z/Hydroxyacylglutathione hydrolase-like"/>
    <property type="match status" value="1"/>
</dbReference>
<dbReference type="AlphaFoldDB" id="A0A852RY58"/>
<protein>
    <submittedName>
        <fullName evidence="3">Glyoxylase-like metal-dependent hydrolase (Beta-lactamase superfamily II)</fullName>
    </submittedName>
</protein>
<keyword evidence="4" id="KW-1185">Reference proteome</keyword>
<gene>
    <name evidence="3" type="ORF">BJ958_004330</name>
</gene>
<feature type="region of interest" description="Disordered" evidence="1">
    <location>
        <begin position="156"/>
        <end position="187"/>
    </location>
</feature>
<dbReference type="SUPFAM" id="SSF56281">
    <property type="entry name" value="Metallo-hydrolase/oxidoreductase"/>
    <property type="match status" value="1"/>
</dbReference>
<evidence type="ECO:0000256" key="1">
    <source>
        <dbReference type="SAM" id="MobiDB-lite"/>
    </source>
</evidence>
<dbReference type="RefSeq" id="WP_218865930.1">
    <property type="nucleotide sequence ID" value="NZ_BAABEF010000001.1"/>
</dbReference>
<evidence type="ECO:0000313" key="4">
    <source>
        <dbReference type="Proteomes" id="UP000582231"/>
    </source>
</evidence>
<dbReference type="InterPro" id="IPR036866">
    <property type="entry name" value="RibonucZ/Hydroxyglut_hydro"/>
</dbReference>
<sequence length="187" mass="20598">MSDHLSYEVFVADPVPQDVTDLVPNGDKRMFSPLSITLVSGDRDAVLVDPPMTIAQTAAVGDWVESTGKNLTHIFVTHGHGDHWFGSAELAERFGAEVVATAGTIDQMHGNLAIRELFWDALFPGQIPATEVVATEVPNNAIELEGHTLRVIDVGHRHRRHQRAPCREPRPGRGRRRHLQRCAPVPA</sequence>
<evidence type="ECO:0000313" key="3">
    <source>
        <dbReference type="EMBL" id="NYD32784.1"/>
    </source>
</evidence>
<dbReference type="InterPro" id="IPR001279">
    <property type="entry name" value="Metallo-B-lactamas"/>
</dbReference>
<comment type="caution">
    <text evidence="3">The sequence shown here is derived from an EMBL/GenBank/DDBJ whole genome shotgun (WGS) entry which is preliminary data.</text>
</comment>
<reference evidence="3 4" key="1">
    <citation type="submission" date="2020-07" db="EMBL/GenBank/DDBJ databases">
        <title>Sequencing the genomes of 1000 actinobacteria strains.</title>
        <authorList>
            <person name="Klenk H.-P."/>
        </authorList>
    </citation>
    <scope>NUCLEOTIDE SEQUENCE [LARGE SCALE GENOMIC DNA]</scope>
    <source>
        <strain evidence="3 4">DSM 19082</strain>
    </source>
</reference>